<dbReference type="CDD" id="cd13395">
    <property type="entry name" value="ASKHA_NBD_Arp4_ACTL6-like"/>
    <property type="match status" value="1"/>
</dbReference>
<dbReference type="PROSITE" id="PS00432">
    <property type="entry name" value="ACTINS_2"/>
    <property type="match status" value="1"/>
</dbReference>
<dbReference type="Gene3D" id="3.30.420.40">
    <property type="match status" value="4"/>
</dbReference>
<dbReference type="Gene3D" id="3.90.640.10">
    <property type="entry name" value="Actin, Chain A, domain 4"/>
    <property type="match status" value="1"/>
</dbReference>
<dbReference type="AlphaFoldDB" id="A0A4U7B819"/>
<feature type="compositionally biased region" description="Polar residues" evidence="2">
    <location>
        <begin position="7"/>
        <end position="17"/>
    </location>
</feature>
<proteinExistence type="inferred from homology"/>
<comment type="caution">
    <text evidence="3">The sequence shown here is derived from an EMBL/GenBank/DDBJ whole genome shotgun (WGS) entry which is preliminary data.</text>
</comment>
<feature type="region of interest" description="Disordered" evidence="2">
    <location>
        <begin position="111"/>
        <end position="131"/>
    </location>
</feature>
<accession>A0A4U7B819</accession>
<dbReference type="Pfam" id="PF00022">
    <property type="entry name" value="Actin"/>
    <property type="match status" value="2"/>
</dbReference>
<dbReference type="InterPro" id="IPR004000">
    <property type="entry name" value="Actin"/>
</dbReference>
<reference evidence="3 4" key="1">
    <citation type="submission" date="2018-02" db="EMBL/GenBank/DDBJ databases">
        <title>Draft genome sequences of Elsinoe sp., causing black scab on jojoba.</title>
        <authorList>
            <person name="Stodart B."/>
            <person name="Jeffress S."/>
            <person name="Ash G."/>
            <person name="Arun Chinnappa K."/>
        </authorList>
    </citation>
    <scope>NUCLEOTIDE SEQUENCE [LARGE SCALE GENOMIC DNA]</scope>
    <source>
        <strain evidence="3 4">Hillstone_2</strain>
    </source>
</reference>
<dbReference type="FunFam" id="3.30.420.40:FF:000058">
    <property type="entry name" value="Putative actin-related protein 5"/>
    <property type="match status" value="1"/>
</dbReference>
<feature type="region of interest" description="Disordered" evidence="2">
    <location>
        <begin position="1"/>
        <end position="20"/>
    </location>
</feature>
<evidence type="ECO:0000313" key="4">
    <source>
        <dbReference type="Proteomes" id="UP000308133"/>
    </source>
</evidence>
<organism evidence="3 4">
    <name type="scientific">Elsinoe australis</name>
    <dbReference type="NCBI Taxonomy" id="40998"/>
    <lineage>
        <taxon>Eukaryota</taxon>
        <taxon>Fungi</taxon>
        <taxon>Dikarya</taxon>
        <taxon>Ascomycota</taxon>
        <taxon>Pezizomycotina</taxon>
        <taxon>Dothideomycetes</taxon>
        <taxon>Dothideomycetidae</taxon>
        <taxon>Myriangiales</taxon>
        <taxon>Elsinoaceae</taxon>
        <taxon>Elsinoe</taxon>
    </lineage>
</organism>
<evidence type="ECO:0000313" key="3">
    <source>
        <dbReference type="EMBL" id="TKX27229.1"/>
    </source>
</evidence>
<dbReference type="SUPFAM" id="SSF53067">
    <property type="entry name" value="Actin-like ATPase domain"/>
    <property type="match status" value="2"/>
</dbReference>
<name>A0A4U7B819_9PEZI</name>
<dbReference type="InterPro" id="IPR004001">
    <property type="entry name" value="Actin_CS"/>
</dbReference>
<comment type="similarity">
    <text evidence="1">Belongs to the actin family.</text>
</comment>
<protein>
    <submittedName>
        <fullName evidence="3">Actin-like protein 1</fullName>
    </submittedName>
</protein>
<sequence length="496" mass="54035">MSGHPTMASSVPPQSQEYAGDEINALVLDPGANTIRAGFAGEDVPKSVVPSYYGAVNAPDTESKLLFGDNSIHNPLAHMEIKNPFNEESLVEDWDVATKLFEYTITSRLTGQPQTAPSKNGLNDANGDGDGDVDMDKVVDQMEKPMEENPLLMSEPAWNPAKSREKTMEIVFENWGVPAFWMGRTGMLASFAAGKPNALVIDVGANQTSVTPVLDGFFTKKGQSQENNQLAQLGVDSHPTTTQRSPLGSNWISNQLRLQFAQLNPPVPLVPHYLVKSKTQVDAGHPSQATYADFATPPSASFRRLQEDRVLTSFKESMVQVWSGPGRLDAADPSGAHHNLEAARSLPPRPFEMPDGWNQVFGVERFRVVEGLFDAKAALRDGSSPAPDDKHTIPELVKAALNGVDVDQRAGLLNQIVLTGAGSLIERLPERIQAELSAMYPNPRVRVHTSSSATDRKFGAWIGGSVLASLGTFHQMWISKKEYEEHGASIVEKRCK</sequence>
<evidence type="ECO:0000256" key="1">
    <source>
        <dbReference type="RuleBase" id="RU000487"/>
    </source>
</evidence>
<dbReference type="SMART" id="SM00268">
    <property type="entry name" value="ACTIN"/>
    <property type="match status" value="1"/>
</dbReference>
<dbReference type="PANTHER" id="PTHR11937">
    <property type="entry name" value="ACTIN"/>
    <property type="match status" value="1"/>
</dbReference>
<dbReference type="InterPro" id="IPR043129">
    <property type="entry name" value="ATPase_NBD"/>
</dbReference>
<dbReference type="EMBL" id="PTQR01000006">
    <property type="protein sequence ID" value="TKX27229.1"/>
    <property type="molecule type" value="Genomic_DNA"/>
</dbReference>
<dbReference type="Proteomes" id="UP000308133">
    <property type="component" value="Unassembled WGS sequence"/>
</dbReference>
<gene>
    <name evidence="3" type="ORF">C1H76_0523</name>
</gene>
<evidence type="ECO:0000256" key="2">
    <source>
        <dbReference type="SAM" id="MobiDB-lite"/>
    </source>
</evidence>